<feature type="domain" description="Glycosyl transferase family 1" evidence="1">
    <location>
        <begin position="178"/>
        <end position="325"/>
    </location>
</feature>
<proteinExistence type="predicted"/>
<accession>A0A2N2E9P0</accession>
<dbReference type="EMBL" id="PHAI01000002">
    <property type="protein sequence ID" value="PKM91396.1"/>
    <property type="molecule type" value="Genomic_DNA"/>
</dbReference>
<dbReference type="InterPro" id="IPR001296">
    <property type="entry name" value="Glyco_trans_1"/>
</dbReference>
<dbReference type="SUPFAM" id="SSF53756">
    <property type="entry name" value="UDP-Glycosyltransferase/glycogen phosphorylase"/>
    <property type="match status" value="1"/>
</dbReference>
<dbReference type="Proteomes" id="UP000233517">
    <property type="component" value="Unassembled WGS sequence"/>
</dbReference>
<name>A0A2N2E9P0_9BACT</name>
<dbReference type="PANTHER" id="PTHR45947:SF14">
    <property type="entry name" value="SLL1723 PROTEIN"/>
    <property type="match status" value="1"/>
</dbReference>
<dbReference type="GO" id="GO:0016757">
    <property type="term" value="F:glycosyltransferase activity"/>
    <property type="evidence" value="ECO:0007669"/>
    <property type="project" value="InterPro"/>
</dbReference>
<evidence type="ECO:0000259" key="1">
    <source>
        <dbReference type="Pfam" id="PF00534"/>
    </source>
</evidence>
<dbReference type="InterPro" id="IPR028098">
    <property type="entry name" value="Glyco_trans_4-like_N"/>
</dbReference>
<evidence type="ECO:0000313" key="3">
    <source>
        <dbReference type="EMBL" id="PKM91396.1"/>
    </source>
</evidence>
<sequence>MNNTKIKILYIIPSLSSGGAERFVLDLICNLDRNIFEPNLLMFNGGGFFLDDLKQSNIEYKILNKKYKIDLLNFCRIYRYIKKNKPDIVHTQLGGDVYGKIAAKLAGIKKIVSTEQNVNDNDNKLISFLKKRTACFSNKVIAISEAVKSDVIKKYNISQDKVDLIYNGLNLSNFSNISKVKENGEKIIFGSVGRLSEQKNFSLLFKALSSFKNKNFECLIVGVGELKGQLEQEIVDLNLQDKVYLLGERKNVADFLSKLDFFVLPSKWEGLGVVLLEAGALSLPVLASATGGILDVIKDNKTGILFENDNLEDLIDKLSYFFDRNNYSDLKLLGTNLHDLILDKFDIKKISKKYEDMYLNLN</sequence>
<evidence type="ECO:0008006" key="5">
    <source>
        <dbReference type="Google" id="ProtNLM"/>
    </source>
</evidence>
<evidence type="ECO:0000259" key="2">
    <source>
        <dbReference type="Pfam" id="PF13439"/>
    </source>
</evidence>
<organism evidence="3 4">
    <name type="scientific">Candidatus Falkowbacteria bacterium HGW-Falkowbacteria-1</name>
    <dbReference type="NCBI Taxonomy" id="2013768"/>
    <lineage>
        <taxon>Bacteria</taxon>
        <taxon>Candidatus Falkowiibacteriota</taxon>
    </lineage>
</organism>
<dbReference type="PANTHER" id="PTHR45947">
    <property type="entry name" value="SULFOQUINOVOSYL TRANSFERASE SQD2"/>
    <property type="match status" value="1"/>
</dbReference>
<dbReference type="Pfam" id="PF13439">
    <property type="entry name" value="Glyco_transf_4"/>
    <property type="match status" value="1"/>
</dbReference>
<dbReference type="InterPro" id="IPR050194">
    <property type="entry name" value="Glycosyltransferase_grp1"/>
</dbReference>
<gene>
    <name evidence="3" type="ORF">CVU82_02250</name>
</gene>
<dbReference type="AlphaFoldDB" id="A0A2N2E9P0"/>
<reference evidence="3 4" key="1">
    <citation type="journal article" date="2017" name="ISME J.">
        <title>Potential for microbial H2 and metal transformations associated with novel bacteria and archaea in deep terrestrial subsurface sediments.</title>
        <authorList>
            <person name="Hernsdorf A.W."/>
            <person name="Amano Y."/>
            <person name="Miyakawa K."/>
            <person name="Ise K."/>
            <person name="Suzuki Y."/>
            <person name="Anantharaman K."/>
            <person name="Probst A."/>
            <person name="Burstein D."/>
            <person name="Thomas B.C."/>
            <person name="Banfield J.F."/>
        </authorList>
    </citation>
    <scope>NUCLEOTIDE SEQUENCE [LARGE SCALE GENOMIC DNA]</scope>
    <source>
        <strain evidence="3">HGW-Falkowbacteria-1</strain>
    </source>
</reference>
<evidence type="ECO:0000313" key="4">
    <source>
        <dbReference type="Proteomes" id="UP000233517"/>
    </source>
</evidence>
<feature type="domain" description="Glycosyltransferase subfamily 4-like N-terminal" evidence="2">
    <location>
        <begin position="18"/>
        <end position="172"/>
    </location>
</feature>
<dbReference type="Pfam" id="PF00534">
    <property type="entry name" value="Glycos_transf_1"/>
    <property type="match status" value="1"/>
</dbReference>
<dbReference type="Gene3D" id="3.40.50.2000">
    <property type="entry name" value="Glycogen Phosphorylase B"/>
    <property type="match status" value="2"/>
</dbReference>
<comment type="caution">
    <text evidence="3">The sequence shown here is derived from an EMBL/GenBank/DDBJ whole genome shotgun (WGS) entry which is preliminary data.</text>
</comment>
<protein>
    <recommendedName>
        <fullName evidence="5">Glycosyltransferase</fullName>
    </recommendedName>
</protein>